<accession>A0A939DCU9</accession>
<feature type="region of interest" description="Disordered" evidence="1">
    <location>
        <begin position="58"/>
        <end position="77"/>
    </location>
</feature>
<dbReference type="AlphaFoldDB" id="A0A939DCU9"/>
<evidence type="ECO:0000313" key="3">
    <source>
        <dbReference type="Proteomes" id="UP000664303"/>
    </source>
</evidence>
<comment type="caution">
    <text evidence="2">The sequence shown here is derived from an EMBL/GenBank/DDBJ whole genome shotgun (WGS) entry which is preliminary data.</text>
</comment>
<keyword evidence="3" id="KW-1185">Reference proteome</keyword>
<reference evidence="2" key="1">
    <citation type="submission" date="2021-02" db="EMBL/GenBank/DDBJ databases">
        <title>PHA producing bacteria isolated from coastal sediment in Guangdong, Shenzhen.</title>
        <authorList>
            <person name="Zheng W."/>
            <person name="Yu S."/>
            <person name="Huang Y."/>
        </authorList>
    </citation>
    <scope>NUCLEOTIDE SEQUENCE</scope>
    <source>
        <strain evidence="2">TN14-10</strain>
    </source>
</reference>
<gene>
    <name evidence="2" type="ORF">JYP50_04705</name>
</gene>
<dbReference type="EMBL" id="JAFKCZ010000003">
    <property type="protein sequence ID" value="MBN7795878.1"/>
    <property type="molecule type" value="Genomic_DNA"/>
</dbReference>
<protein>
    <submittedName>
        <fullName evidence="2">Uncharacterized protein</fullName>
    </submittedName>
</protein>
<proteinExistence type="predicted"/>
<evidence type="ECO:0000313" key="2">
    <source>
        <dbReference type="EMBL" id="MBN7795878.1"/>
    </source>
</evidence>
<name>A0A939DCU9_9GAMM</name>
<dbReference type="Proteomes" id="UP000664303">
    <property type="component" value="Unassembled WGS sequence"/>
</dbReference>
<dbReference type="RefSeq" id="WP_206559317.1">
    <property type="nucleotide sequence ID" value="NZ_JAFKCZ010000003.1"/>
</dbReference>
<evidence type="ECO:0000256" key="1">
    <source>
        <dbReference type="SAM" id="MobiDB-lite"/>
    </source>
</evidence>
<organism evidence="2 3">
    <name type="scientific">Parahaliea mediterranea</name>
    <dbReference type="NCBI Taxonomy" id="651086"/>
    <lineage>
        <taxon>Bacteria</taxon>
        <taxon>Pseudomonadati</taxon>
        <taxon>Pseudomonadota</taxon>
        <taxon>Gammaproteobacteria</taxon>
        <taxon>Cellvibrionales</taxon>
        <taxon>Halieaceae</taxon>
        <taxon>Parahaliea</taxon>
    </lineage>
</organism>
<sequence length="77" mass="8809">MTQSIVRFHIQCPSNGEHAPLAVDIHFHSSSEASLAEFDLEVERLICVIFRDFLNNHRAHNSSESGPLYYRAQDKPK</sequence>